<proteinExistence type="predicted"/>
<dbReference type="RefSeq" id="WP_141855741.1">
    <property type="nucleotide sequence ID" value="NZ_BAAAKA010000028.1"/>
</dbReference>
<protein>
    <submittedName>
        <fullName evidence="1">Uncharacterized protein</fullName>
    </submittedName>
</protein>
<dbReference type="AlphaFoldDB" id="A0A542ESX5"/>
<dbReference type="OrthoDB" id="3827309at2"/>
<dbReference type="EMBL" id="VFMM01000001">
    <property type="protein sequence ID" value="TQJ18473.1"/>
    <property type="molecule type" value="Genomic_DNA"/>
</dbReference>
<dbReference type="Proteomes" id="UP000316298">
    <property type="component" value="Unassembled WGS sequence"/>
</dbReference>
<evidence type="ECO:0000313" key="1">
    <source>
        <dbReference type="EMBL" id="TQJ18473.1"/>
    </source>
</evidence>
<name>A0A542ESX5_9ACTN</name>
<keyword evidence="2" id="KW-1185">Reference proteome</keyword>
<accession>A0A542ESX5</accession>
<reference evidence="1 2" key="1">
    <citation type="submission" date="2019-06" db="EMBL/GenBank/DDBJ databases">
        <title>Sequencing the genomes of 1000 actinobacteria strains.</title>
        <authorList>
            <person name="Klenk H.-P."/>
        </authorList>
    </citation>
    <scope>NUCLEOTIDE SEQUENCE [LARGE SCALE GENOMIC DNA]</scope>
    <source>
        <strain evidence="1 2">DSM 17305</strain>
    </source>
</reference>
<comment type="caution">
    <text evidence="1">The sequence shown here is derived from an EMBL/GenBank/DDBJ whole genome shotgun (WGS) entry which is preliminary data.</text>
</comment>
<evidence type="ECO:0000313" key="2">
    <source>
        <dbReference type="Proteomes" id="UP000316298"/>
    </source>
</evidence>
<gene>
    <name evidence="1" type="ORF">FB475_2609</name>
</gene>
<sequence>MTYHDANGGERDDRMFIGYEFTDDAVAGINLACNGETPLVAIDLGNTPIELELITGSVTALSQLIDALYEARALLEEHLVQHATQSDTWTDGAVFVPDAWTNQKGDQS</sequence>
<organism evidence="1 2">
    <name type="scientific">Kribbella jejuensis</name>
    <dbReference type="NCBI Taxonomy" id="236068"/>
    <lineage>
        <taxon>Bacteria</taxon>
        <taxon>Bacillati</taxon>
        <taxon>Actinomycetota</taxon>
        <taxon>Actinomycetes</taxon>
        <taxon>Propionibacteriales</taxon>
        <taxon>Kribbellaceae</taxon>
        <taxon>Kribbella</taxon>
    </lineage>
</organism>